<accession>A0A7W8JZ21</accession>
<proteinExistence type="predicted"/>
<dbReference type="EMBL" id="JACHFL010000022">
    <property type="protein sequence ID" value="MBB5365840.1"/>
    <property type="molecule type" value="Genomic_DNA"/>
</dbReference>
<sequence>MVALSEVQLLYQQIATFLEDEHGVDPTQMAAPEELSPGDVDALRWTVSALSKDGPSIPIDMELGVSQGQYEVIAASERLDAQGGSDDTDHITATGVLDVRVRTLVTVGTVREIKILETKQLDDLIYVHVRGVLKDQTVTVHPAGSFREEIPDENTTN</sequence>
<dbReference type="RefSeq" id="WP_184137662.1">
    <property type="nucleotide sequence ID" value="NZ_JACHFL010000022.1"/>
</dbReference>
<protein>
    <submittedName>
        <fullName evidence="1">Uncharacterized protein</fullName>
    </submittedName>
</protein>
<reference evidence="1 2" key="1">
    <citation type="submission" date="2020-08" db="EMBL/GenBank/DDBJ databases">
        <title>Genomic Encyclopedia of Type Strains, Phase IV (KMG-IV): sequencing the most valuable type-strain genomes for metagenomic binning, comparative biology and taxonomic classification.</title>
        <authorList>
            <person name="Goeker M."/>
        </authorList>
    </citation>
    <scope>NUCLEOTIDE SEQUENCE [LARGE SCALE GENOMIC DNA]</scope>
    <source>
        <strain evidence="1 2">DSM 27939</strain>
    </source>
</reference>
<gene>
    <name evidence="1" type="ORF">HNQ08_004966</name>
</gene>
<evidence type="ECO:0000313" key="2">
    <source>
        <dbReference type="Proteomes" id="UP000552709"/>
    </source>
</evidence>
<dbReference type="Proteomes" id="UP000552709">
    <property type="component" value="Unassembled WGS sequence"/>
</dbReference>
<evidence type="ECO:0000313" key="1">
    <source>
        <dbReference type="EMBL" id="MBB5365840.1"/>
    </source>
</evidence>
<dbReference type="AlphaFoldDB" id="A0A7W8JZ21"/>
<keyword evidence="2" id="KW-1185">Reference proteome</keyword>
<comment type="caution">
    <text evidence="1">The sequence shown here is derived from an EMBL/GenBank/DDBJ whole genome shotgun (WGS) entry which is preliminary data.</text>
</comment>
<name>A0A7W8JZ21_9DEIO</name>
<organism evidence="1 2">
    <name type="scientific">Deinococcus humi</name>
    <dbReference type="NCBI Taxonomy" id="662880"/>
    <lineage>
        <taxon>Bacteria</taxon>
        <taxon>Thermotogati</taxon>
        <taxon>Deinococcota</taxon>
        <taxon>Deinococci</taxon>
        <taxon>Deinococcales</taxon>
        <taxon>Deinococcaceae</taxon>
        <taxon>Deinococcus</taxon>
    </lineage>
</organism>